<dbReference type="EMBL" id="JACXZA010000012">
    <property type="protein sequence ID" value="MBD3922800.1"/>
    <property type="molecule type" value="Genomic_DNA"/>
</dbReference>
<protein>
    <submittedName>
        <fullName evidence="6">Extracellular solute-binding protein</fullName>
    </submittedName>
</protein>
<name>A0ABR8N6H6_9BACL</name>
<dbReference type="PANTHER" id="PTHR43649:SF31">
    <property type="entry name" value="SN-GLYCEROL-3-PHOSPHATE-BINDING PERIPLASMIC PROTEIN UGPB"/>
    <property type="match status" value="1"/>
</dbReference>
<gene>
    <name evidence="6" type="ORF">H8B09_29085</name>
</gene>
<organism evidence="6 7">
    <name type="scientific">Paenibacillus terricola</name>
    <dbReference type="NCBI Taxonomy" id="2763503"/>
    <lineage>
        <taxon>Bacteria</taxon>
        <taxon>Bacillati</taxon>
        <taxon>Bacillota</taxon>
        <taxon>Bacilli</taxon>
        <taxon>Bacillales</taxon>
        <taxon>Paenibacillaceae</taxon>
        <taxon>Paenibacillus</taxon>
    </lineage>
</organism>
<dbReference type="Pfam" id="PF13416">
    <property type="entry name" value="SBP_bac_8"/>
    <property type="match status" value="1"/>
</dbReference>
<comment type="caution">
    <text evidence="6">The sequence shown here is derived from an EMBL/GenBank/DDBJ whole genome shotgun (WGS) entry which is preliminary data.</text>
</comment>
<dbReference type="SUPFAM" id="SSF53850">
    <property type="entry name" value="Periplasmic binding protein-like II"/>
    <property type="match status" value="1"/>
</dbReference>
<keyword evidence="3" id="KW-0813">Transport</keyword>
<evidence type="ECO:0000256" key="3">
    <source>
        <dbReference type="ARBA" id="ARBA00022448"/>
    </source>
</evidence>
<keyword evidence="7" id="KW-1185">Reference proteome</keyword>
<evidence type="ECO:0000256" key="1">
    <source>
        <dbReference type="ARBA" id="ARBA00004196"/>
    </source>
</evidence>
<reference evidence="6 7" key="1">
    <citation type="submission" date="2020-09" db="EMBL/GenBank/DDBJ databases">
        <title>Paenibacillus sp. strain PR3 16S rRNA gene Genome sequencing and assembly.</title>
        <authorList>
            <person name="Kim J."/>
        </authorList>
    </citation>
    <scope>NUCLEOTIDE SEQUENCE [LARGE SCALE GENOMIC DNA]</scope>
    <source>
        <strain evidence="6 7">PR3</strain>
    </source>
</reference>
<evidence type="ECO:0000313" key="6">
    <source>
        <dbReference type="EMBL" id="MBD3922800.1"/>
    </source>
</evidence>
<dbReference type="Proteomes" id="UP000609346">
    <property type="component" value="Unassembled WGS sequence"/>
</dbReference>
<dbReference type="InterPro" id="IPR006059">
    <property type="entry name" value="SBP"/>
</dbReference>
<dbReference type="PANTHER" id="PTHR43649">
    <property type="entry name" value="ARABINOSE-BINDING PROTEIN-RELATED"/>
    <property type="match status" value="1"/>
</dbReference>
<accession>A0ABR8N6H6</accession>
<keyword evidence="4 5" id="KW-0732">Signal</keyword>
<sequence>MTMIIILFLLIPLSGCTSGGNDSSSQDFNNLDDNLLNVNQNKLSADKVDIWWDQSSGIPASSFADVHLEKQFKDTHFKFTEFHTPFIFASPSKNDLFTKLNSEVSPDLIVFNSRFLPLLIEIGYLDPIINNRADDLNIQESALEQINSAAPDHQLYALPFGQNVVGLFYNKAIFNEMNVPYPTDGMTWEDVIALAQRVSNPEKWSALDAADFDLVASQLSIRLYNPATQQVDLESDEWARMEQFAKRLNGLQSKGKSAATSTDSSMYAFSNGRIAMVAGSLYDDTQLMQGFYDQESNIISNGVEWDVVSYPVFNDDKLLAPAAQSLYIGVPRAGKNKEDAFKIMKHLLSKEVQVDNMRNGLASLLDDSASYADEFGQSSSLLSGKSTASFFKRMQEGSFDPSLDDYFIMGHWIKSVVNSETFLADQTLERAKGHLRSDISDYIVKRSKFIDQIKTKTNEQHEME</sequence>
<evidence type="ECO:0000313" key="7">
    <source>
        <dbReference type="Proteomes" id="UP000609346"/>
    </source>
</evidence>
<dbReference type="InterPro" id="IPR050490">
    <property type="entry name" value="Bact_solute-bd_prot1"/>
</dbReference>
<evidence type="ECO:0000256" key="5">
    <source>
        <dbReference type="SAM" id="SignalP"/>
    </source>
</evidence>
<feature type="chain" id="PRO_5046265178" evidence="5">
    <location>
        <begin position="20"/>
        <end position="464"/>
    </location>
</feature>
<comment type="similarity">
    <text evidence="2">Belongs to the bacterial solute-binding protein 1 family.</text>
</comment>
<comment type="subcellular location">
    <subcellularLocation>
        <location evidence="1">Cell envelope</location>
    </subcellularLocation>
</comment>
<dbReference type="RefSeq" id="WP_224754123.1">
    <property type="nucleotide sequence ID" value="NZ_JACXZA010000012.1"/>
</dbReference>
<dbReference type="Gene3D" id="3.40.190.10">
    <property type="entry name" value="Periplasmic binding protein-like II"/>
    <property type="match status" value="1"/>
</dbReference>
<feature type="signal peptide" evidence="5">
    <location>
        <begin position="1"/>
        <end position="19"/>
    </location>
</feature>
<proteinExistence type="inferred from homology"/>
<evidence type="ECO:0000256" key="2">
    <source>
        <dbReference type="ARBA" id="ARBA00008520"/>
    </source>
</evidence>
<evidence type="ECO:0000256" key="4">
    <source>
        <dbReference type="ARBA" id="ARBA00022729"/>
    </source>
</evidence>